<evidence type="ECO:0000256" key="1">
    <source>
        <dbReference type="SAM" id="Phobius"/>
    </source>
</evidence>
<dbReference type="Proteomes" id="UP000245119">
    <property type="component" value="Linkage Group LG13"/>
</dbReference>
<organism evidence="2 3">
    <name type="scientific">Pomacea canaliculata</name>
    <name type="common">Golden apple snail</name>
    <dbReference type="NCBI Taxonomy" id="400727"/>
    <lineage>
        <taxon>Eukaryota</taxon>
        <taxon>Metazoa</taxon>
        <taxon>Spiralia</taxon>
        <taxon>Lophotrochozoa</taxon>
        <taxon>Mollusca</taxon>
        <taxon>Gastropoda</taxon>
        <taxon>Caenogastropoda</taxon>
        <taxon>Architaenioglossa</taxon>
        <taxon>Ampullarioidea</taxon>
        <taxon>Ampullariidae</taxon>
        <taxon>Pomacea</taxon>
    </lineage>
</organism>
<keyword evidence="3" id="KW-1185">Reference proteome</keyword>
<sequence>MSSSFADSVNITHYITYAIAPSVIILTLLAFLQNRRQPNKCGYHKPSLVVSVLLLRFKRFVPNARASFSLKSQTLENMLHGLGVIRRGHGVHGVHGEHGEHGQAQGM</sequence>
<gene>
    <name evidence="2" type="ORF">C0Q70_20216</name>
</gene>
<evidence type="ECO:0000313" key="2">
    <source>
        <dbReference type="EMBL" id="PVD19725.1"/>
    </source>
</evidence>
<proteinExistence type="predicted"/>
<keyword evidence="1" id="KW-0472">Membrane</keyword>
<name>A0A2T7NF04_POMCA</name>
<keyword evidence="1" id="KW-1133">Transmembrane helix</keyword>
<comment type="caution">
    <text evidence="2">The sequence shown here is derived from an EMBL/GenBank/DDBJ whole genome shotgun (WGS) entry which is preliminary data.</text>
</comment>
<evidence type="ECO:0000313" key="3">
    <source>
        <dbReference type="Proteomes" id="UP000245119"/>
    </source>
</evidence>
<keyword evidence="1" id="KW-0812">Transmembrane</keyword>
<protein>
    <submittedName>
        <fullName evidence="2">Uncharacterized protein</fullName>
    </submittedName>
</protein>
<reference evidence="2 3" key="1">
    <citation type="submission" date="2018-04" db="EMBL/GenBank/DDBJ databases">
        <title>The genome of golden apple snail Pomacea canaliculata provides insight into stress tolerance and invasive adaptation.</title>
        <authorList>
            <person name="Liu C."/>
            <person name="Liu B."/>
            <person name="Ren Y."/>
            <person name="Zhang Y."/>
            <person name="Wang H."/>
            <person name="Li S."/>
            <person name="Jiang F."/>
            <person name="Yin L."/>
            <person name="Zhang G."/>
            <person name="Qian W."/>
            <person name="Fan W."/>
        </authorList>
    </citation>
    <scope>NUCLEOTIDE SEQUENCE [LARGE SCALE GENOMIC DNA]</scope>
    <source>
        <strain evidence="2">SZHN2017</strain>
        <tissue evidence="2">Muscle</tissue>
    </source>
</reference>
<dbReference type="OrthoDB" id="6095629at2759"/>
<dbReference type="AlphaFoldDB" id="A0A2T7NF04"/>
<dbReference type="EMBL" id="PZQS01000013">
    <property type="protein sequence ID" value="PVD19725.1"/>
    <property type="molecule type" value="Genomic_DNA"/>
</dbReference>
<feature type="transmembrane region" description="Helical" evidence="1">
    <location>
        <begin position="14"/>
        <end position="32"/>
    </location>
</feature>
<accession>A0A2T7NF04</accession>